<accession>A0ABQ9JP02</accession>
<reference evidence="2" key="1">
    <citation type="journal article" date="2023" name="Insect Mol. Biol.">
        <title>Genome sequencing provides insights into the evolution of gene families encoding plant cell wall-degrading enzymes in longhorned beetles.</title>
        <authorList>
            <person name="Shin N.R."/>
            <person name="Okamura Y."/>
            <person name="Kirsch R."/>
            <person name="Pauchet Y."/>
        </authorList>
    </citation>
    <scope>NUCLEOTIDE SEQUENCE</scope>
    <source>
        <strain evidence="2">MMC_N1</strain>
    </source>
</reference>
<feature type="region of interest" description="Disordered" evidence="1">
    <location>
        <begin position="1"/>
        <end position="32"/>
    </location>
</feature>
<feature type="region of interest" description="Disordered" evidence="1">
    <location>
        <begin position="125"/>
        <end position="153"/>
    </location>
</feature>
<gene>
    <name evidence="2" type="ORF">NQ317_013724</name>
</gene>
<evidence type="ECO:0000313" key="3">
    <source>
        <dbReference type="Proteomes" id="UP001162164"/>
    </source>
</evidence>
<dbReference type="EMBL" id="JAPWTJ010000298">
    <property type="protein sequence ID" value="KAJ8979975.1"/>
    <property type="molecule type" value="Genomic_DNA"/>
</dbReference>
<feature type="region of interest" description="Disordered" evidence="1">
    <location>
        <begin position="62"/>
        <end position="82"/>
    </location>
</feature>
<proteinExistence type="predicted"/>
<protein>
    <submittedName>
        <fullName evidence="2">Uncharacterized protein</fullName>
    </submittedName>
</protein>
<keyword evidence="3" id="KW-1185">Reference proteome</keyword>
<name>A0ABQ9JP02_9CUCU</name>
<feature type="compositionally biased region" description="Polar residues" evidence="1">
    <location>
        <begin position="125"/>
        <end position="134"/>
    </location>
</feature>
<dbReference type="Proteomes" id="UP001162164">
    <property type="component" value="Unassembled WGS sequence"/>
</dbReference>
<evidence type="ECO:0000313" key="2">
    <source>
        <dbReference type="EMBL" id="KAJ8979975.1"/>
    </source>
</evidence>
<comment type="caution">
    <text evidence="2">The sequence shown here is derived from an EMBL/GenBank/DDBJ whole genome shotgun (WGS) entry which is preliminary data.</text>
</comment>
<sequence length="167" mass="19003">MYQISPLKKESNESSEDTNIYSDPETEKQNHHHHYVELPSMDENPILNSIIRNLETSPEPIKSLHYNLPSNPYDLDQPTCSKTQDEDNILMSIIDDTHSTSTDTPLDYETQVSYKKEEIMSQIFQDGPCTSKNLPKNDEGSDGVGVKKGKSDTIDDILKETEELLKE</sequence>
<organism evidence="2 3">
    <name type="scientific">Molorchus minor</name>
    <dbReference type="NCBI Taxonomy" id="1323400"/>
    <lineage>
        <taxon>Eukaryota</taxon>
        <taxon>Metazoa</taxon>
        <taxon>Ecdysozoa</taxon>
        <taxon>Arthropoda</taxon>
        <taxon>Hexapoda</taxon>
        <taxon>Insecta</taxon>
        <taxon>Pterygota</taxon>
        <taxon>Neoptera</taxon>
        <taxon>Endopterygota</taxon>
        <taxon>Coleoptera</taxon>
        <taxon>Polyphaga</taxon>
        <taxon>Cucujiformia</taxon>
        <taxon>Chrysomeloidea</taxon>
        <taxon>Cerambycidae</taxon>
        <taxon>Lamiinae</taxon>
        <taxon>Monochamini</taxon>
        <taxon>Molorchus</taxon>
    </lineage>
</organism>
<evidence type="ECO:0000256" key="1">
    <source>
        <dbReference type="SAM" id="MobiDB-lite"/>
    </source>
</evidence>